<organism evidence="1 2">
    <name type="scientific">Rhizophagus irregularis</name>
    <dbReference type="NCBI Taxonomy" id="588596"/>
    <lineage>
        <taxon>Eukaryota</taxon>
        <taxon>Fungi</taxon>
        <taxon>Fungi incertae sedis</taxon>
        <taxon>Mucoromycota</taxon>
        <taxon>Glomeromycotina</taxon>
        <taxon>Glomeromycetes</taxon>
        <taxon>Glomerales</taxon>
        <taxon>Glomeraceae</taxon>
        <taxon>Rhizophagus</taxon>
    </lineage>
</organism>
<keyword evidence="2" id="KW-1185">Reference proteome</keyword>
<proteinExistence type="predicted"/>
<sequence>MSNLVAKVEALLLQESFDTLCGASVVYLTIEDNILPPYDKVREIVDRAVNLSLAKLTDLGRRTKVLEILPQVESGYISIRRLKALKVLNMDRELPLDHTQEEIEENLNKLKSKLENAGSMKNILHNKKWKESETDLVKITERILGIITSRSEHSEGTYIADVIIPLLRTSLSDLPNGAICLSTAERQSIASKAQRNLGIIGEQMGKKPDIMGLLEQDEKIIELLYTESSRIVCSNSKKSDDEDQFGIVGIQVVGTTMYLNILVNDLAGIPRYFHLDHAEIPLSLTSHA</sequence>
<reference evidence="1 2" key="1">
    <citation type="submission" date="2015-10" db="EMBL/GenBank/DDBJ databases">
        <title>Genome analyses suggest a sexual origin of heterokaryosis in a supposedly ancient asexual fungus.</title>
        <authorList>
            <person name="Ropars J."/>
            <person name="Sedzielewska K."/>
            <person name="Noel J."/>
            <person name="Charron P."/>
            <person name="Farinelli L."/>
            <person name="Marton T."/>
            <person name="Kruger M."/>
            <person name="Pelin A."/>
            <person name="Brachmann A."/>
            <person name="Corradi N."/>
        </authorList>
    </citation>
    <scope>NUCLEOTIDE SEQUENCE [LARGE SCALE GENOMIC DNA]</scope>
    <source>
        <strain evidence="1 2">A4</strain>
    </source>
</reference>
<accession>A0A2I1HD49</accession>
<evidence type="ECO:0000313" key="2">
    <source>
        <dbReference type="Proteomes" id="UP000234323"/>
    </source>
</evidence>
<evidence type="ECO:0000313" key="1">
    <source>
        <dbReference type="EMBL" id="PKY56765.1"/>
    </source>
</evidence>
<dbReference type="VEuPathDB" id="FungiDB:FUN_004545"/>
<dbReference type="VEuPathDB" id="FungiDB:RhiirFUN_013670"/>
<gene>
    <name evidence="1" type="ORF">RhiirA4_428489</name>
</gene>
<protein>
    <submittedName>
        <fullName evidence="1">Uncharacterized protein</fullName>
    </submittedName>
</protein>
<comment type="caution">
    <text evidence="1">The sequence shown here is derived from an EMBL/GenBank/DDBJ whole genome shotgun (WGS) entry which is preliminary data.</text>
</comment>
<dbReference type="VEuPathDB" id="FungiDB:RhiirA1_478975"/>
<dbReference type="AlphaFoldDB" id="A0A2I1HD49"/>
<name>A0A2I1HD49_9GLOM</name>
<dbReference type="EMBL" id="LLXI01002295">
    <property type="protein sequence ID" value="PKY56765.1"/>
    <property type="molecule type" value="Genomic_DNA"/>
</dbReference>
<dbReference type="VEuPathDB" id="FungiDB:FUN_023661"/>
<dbReference type="Proteomes" id="UP000234323">
    <property type="component" value="Unassembled WGS sequence"/>
</dbReference>